<evidence type="ECO:0000313" key="1">
    <source>
        <dbReference type="EMBL" id="KAJ7701565.1"/>
    </source>
</evidence>
<protein>
    <submittedName>
        <fullName evidence="1">Uncharacterized protein</fullName>
    </submittedName>
</protein>
<proteinExistence type="predicted"/>
<comment type="caution">
    <text evidence="1">The sequence shown here is derived from an EMBL/GenBank/DDBJ whole genome shotgun (WGS) entry which is preliminary data.</text>
</comment>
<gene>
    <name evidence="1" type="ORF">B0H17DRAFT_1244394</name>
</gene>
<dbReference type="Proteomes" id="UP001221757">
    <property type="component" value="Unassembled WGS sequence"/>
</dbReference>
<accession>A0AAD7DWQ0</accession>
<dbReference type="EMBL" id="JARKIE010000017">
    <property type="protein sequence ID" value="KAJ7701565.1"/>
    <property type="molecule type" value="Genomic_DNA"/>
</dbReference>
<dbReference type="AlphaFoldDB" id="A0AAD7DWQ0"/>
<name>A0AAD7DWQ0_MYCRO</name>
<keyword evidence="2" id="KW-1185">Reference proteome</keyword>
<evidence type="ECO:0000313" key="2">
    <source>
        <dbReference type="Proteomes" id="UP001221757"/>
    </source>
</evidence>
<sequence length="307" mass="33800">MRQNEHKYMAWSRNYVVQAYSGSDKTKYGGSARHDPLYNTFGRQICRRFVRASERRGRVCRGLDTLDTQIAAPHTIGTPQRMPRAVRHLLREATVIRARAGHQRVPMLERAPFIGRAVRADVERVEGCGVVSNDMEEEVQAAQQGVEDADEIGSIERAGGGAGRERKREAGVFPGNRTVLLGLLLLLVLGSYAEAGEDRLKHGPEGTTEGKRSGRFQLGSLYTVKKVAASGVEGCQVTKPTFEPSILERRRRTVWSKSFNFVSGNLRPTARAPPPSQKLLALPLSPNLSFFSGTPVGRHPDGSTVRA</sequence>
<reference evidence="1" key="1">
    <citation type="submission" date="2023-03" db="EMBL/GenBank/DDBJ databases">
        <title>Massive genome expansion in bonnet fungi (Mycena s.s.) driven by repeated elements and novel gene families across ecological guilds.</title>
        <authorList>
            <consortium name="Lawrence Berkeley National Laboratory"/>
            <person name="Harder C.B."/>
            <person name="Miyauchi S."/>
            <person name="Viragh M."/>
            <person name="Kuo A."/>
            <person name="Thoen E."/>
            <person name="Andreopoulos B."/>
            <person name="Lu D."/>
            <person name="Skrede I."/>
            <person name="Drula E."/>
            <person name="Henrissat B."/>
            <person name="Morin E."/>
            <person name="Kohler A."/>
            <person name="Barry K."/>
            <person name="LaButti K."/>
            <person name="Morin E."/>
            <person name="Salamov A."/>
            <person name="Lipzen A."/>
            <person name="Mereny Z."/>
            <person name="Hegedus B."/>
            <person name="Baldrian P."/>
            <person name="Stursova M."/>
            <person name="Weitz H."/>
            <person name="Taylor A."/>
            <person name="Grigoriev I.V."/>
            <person name="Nagy L.G."/>
            <person name="Martin F."/>
            <person name="Kauserud H."/>
        </authorList>
    </citation>
    <scope>NUCLEOTIDE SEQUENCE</scope>
    <source>
        <strain evidence="1">CBHHK067</strain>
    </source>
</reference>
<organism evidence="1 2">
    <name type="scientific">Mycena rosella</name>
    <name type="common">Pink bonnet</name>
    <name type="synonym">Agaricus rosellus</name>
    <dbReference type="NCBI Taxonomy" id="1033263"/>
    <lineage>
        <taxon>Eukaryota</taxon>
        <taxon>Fungi</taxon>
        <taxon>Dikarya</taxon>
        <taxon>Basidiomycota</taxon>
        <taxon>Agaricomycotina</taxon>
        <taxon>Agaricomycetes</taxon>
        <taxon>Agaricomycetidae</taxon>
        <taxon>Agaricales</taxon>
        <taxon>Marasmiineae</taxon>
        <taxon>Mycenaceae</taxon>
        <taxon>Mycena</taxon>
    </lineage>
</organism>